<reference evidence="1 2" key="1">
    <citation type="submission" date="2020-10" db="EMBL/GenBank/DDBJ databases">
        <title>Genome sequences of Pseudomonas isolates.</title>
        <authorList>
            <person name="Wessels L."/>
            <person name="Reich F."/>
            <person name="Hammerl J."/>
        </authorList>
    </citation>
    <scope>NUCLEOTIDE SEQUENCE [LARGE SCALE GENOMIC DNA]</scope>
    <source>
        <strain evidence="1 2">20-MO00624-0</strain>
    </source>
</reference>
<dbReference type="Proteomes" id="UP000626180">
    <property type="component" value="Unassembled WGS sequence"/>
</dbReference>
<proteinExistence type="predicted"/>
<sequence>IDLTLSGRIDPSKIITQHQHLTDALSAFKTFDKRKEGWIKVELLPQ</sequence>
<evidence type="ECO:0000313" key="2">
    <source>
        <dbReference type="Proteomes" id="UP000626180"/>
    </source>
</evidence>
<name>A0ABS0FU85_PSELU</name>
<feature type="non-terminal residue" evidence="1">
    <location>
        <position position="1"/>
    </location>
</feature>
<organism evidence="1 2">
    <name type="scientific">Pseudomonas luteola</name>
    <dbReference type="NCBI Taxonomy" id="47886"/>
    <lineage>
        <taxon>Bacteria</taxon>
        <taxon>Pseudomonadati</taxon>
        <taxon>Pseudomonadota</taxon>
        <taxon>Gammaproteobacteria</taxon>
        <taxon>Pseudomonadales</taxon>
        <taxon>Pseudomonadaceae</taxon>
        <taxon>Pseudomonas</taxon>
    </lineage>
</organism>
<accession>A0ABS0FU85</accession>
<protein>
    <submittedName>
        <fullName evidence="1">Glutathione-dependent formaldehyde dehydrogenase</fullName>
    </submittedName>
</protein>
<evidence type="ECO:0000313" key="1">
    <source>
        <dbReference type="EMBL" id="MBF8643933.1"/>
    </source>
</evidence>
<keyword evidence="2" id="KW-1185">Reference proteome</keyword>
<dbReference type="EMBL" id="JADMCD010000048">
    <property type="protein sequence ID" value="MBF8643933.1"/>
    <property type="molecule type" value="Genomic_DNA"/>
</dbReference>
<comment type="caution">
    <text evidence="1">The sequence shown here is derived from an EMBL/GenBank/DDBJ whole genome shotgun (WGS) entry which is preliminary data.</text>
</comment>
<gene>
    <name evidence="1" type="ORF">IRZ65_25160</name>
</gene>